<dbReference type="InterPro" id="IPR003591">
    <property type="entry name" value="Leu-rich_rpt_typical-subtyp"/>
</dbReference>
<evidence type="ECO:0000256" key="3">
    <source>
        <dbReference type="ARBA" id="ARBA00022741"/>
    </source>
</evidence>
<keyword evidence="1" id="KW-0433">Leucine-rich repeat</keyword>
<evidence type="ECO:0000313" key="8">
    <source>
        <dbReference type="EMBL" id="VFU46898.1"/>
    </source>
</evidence>
<evidence type="ECO:0000256" key="5">
    <source>
        <dbReference type="ARBA" id="ARBA00022840"/>
    </source>
</evidence>
<keyword evidence="3" id="KW-0547">Nucleotide-binding</keyword>
<organism evidence="8">
    <name type="scientific">Salix viminalis</name>
    <name type="common">Common osier</name>
    <name type="synonym">Basket willow</name>
    <dbReference type="NCBI Taxonomy" id="40686"/>
    <lineage>
        <taxon>Eukaryota</taxon>
        <taxon>Viridiplantae</taxon>
        <taxon>Streptophyta</taxon>
        <taxon>Embryophyta</taxon>
        <taxon>Tracheophyta</taxon>
        <taxon>Spermatophyta</taxon>
        <taxon>Magnoliopsida</taxon>
        <taxon>eudicotyledons</taxon>
        <taxon>Gunneridae</taxon>
        <taxon>Pentapetalae</taxon>
        <taxon>rosids</taxon>
        <taxon>fabids</taxon>
        <taxon>Malpighiales</taxon>
        <taxon>Salicaceae</taxon>
        <taxon>Saliceae</taxon>
        <taxon>Salix</taxon>
    </lineage>
</organism>
<dbReference type="InterPro" id="IPR036388">
    <property type="entry name" value="WH-like_DNA-bd_sf"/>
</dbReference>
<reference evidence="8" key="1">
    <citation type="submission" date="2019-03" db="EMBL/GenBank/DDBJ databases">
        <authorList>
            <person name="Mank J."/>
            <person name="Almeida P."/>
        </authorList>
    </citation>
    <scope>NUCLEOTIDE SEQUENCE</scope>
    <source>
        <strain evidence="8">78183</strain>
    </source>
</reference>
<dbReference type="PANTHER" id="PTHR36766">
    <property type="entry name" value="PLANT BROAD-SPECTRUM MILDEW RESISTANCE PROTEIN RPW8"/>
    <property type="match status" value="1"/>
</dbReference>
<keyword evidence="2" id="KW-0677">Repeat</keyword>
<dbReference type="InterPro" id="IPR002182">
    <property type="entry name" value="NB-ARC"/>
</dbReference>
<evidence type="ECO:0000256" key="6">
    <source>
        <dbReference type="SAM" id="Coils"/>
    </source>
</evidence>
<protein>
    <recommendedName>
        <fullName evidence="7">Nidogen G2 beta-barrel domain-containing protein</fullName>
    </recommendedName>
</protein>
<proteinExistence type="predicted"/>
<dbReference type="PROSITE" id="PS50993">
    <property type="entry name" value="NIDOGEN_G2"/>
    <property type="match status" value="1"/>
</dbReference>
<dbReference type="InterPro" id="IPR055414">
    <property type="entry name" value="LRR_R13L4/SHOC2-like"/>
</dbReference>
<keyword evidence="4" id="KW-0611">Plant defense</keyword>
<evidence type="ECO:0000256" key="4">
    <source>
        <dbReference type="ARBA" id="ARBA00022821"/>
    </source>
</evidence>
<dbReference type="Gene3D" id="3.80.10.10">
    <property type="entry name" value="Ribonuclease Inhibitor"/>
    <property type="match status" value="6"/>
</dbReference>
<dbReference type="InterPro" id="IPR058922">
    <property type="entry name" value="WHD_DRP"/>
</dbReference>
<dbReference type="GO" id="GO:0043531">
    <property type="term" value="F:ADP binding"/>
    <property type="evidence" value="ECO:0007669"/>
    <property type="project" value="InterPro"/>
</dbReference>
<dbReference type="Pfam" id="PF23598">
    <property type="entry name" value="LRR_14"/>
    <property type="match status" value="2"/>
</dbReference>
<dbReference type="SUPFAM" id="SSF52540">
    <property type="entry name" value="P-loop containing nucleoside triphosphate hydrolases"/>
    <property type="match status" value="1"/>
</dbReference>
<dbReference type="GO" id="GO:0005524">
    <property type="term" value="F:ATP binding"/>
    <property type="evidence" value="ECO:0007669"/>
    <property type="project" value="UniProtKB-KW"/>
</dbReference>
<dbReference type="Gene3D" id="1.10.8.430">
    <property type="entry name" value="Helical domain of apoptotic protease-activating factors"/>
    <property type="match status" value="1"/>
</dbReference>
<feature type="coiled-coil region" evidence="6">
    <location>
        <begin position="5"/>
        <end position="32"/>
    </location>
</feature>
<dbReference type="Gene3D" id="3.40.50.300">
    <property type="entry name" value="P-loop containing nucleotide triphosphate hydrolases"/>
    <property type="match status" value="1"/>
</dbReference>
<dbReference type="Pfam" id="PF18052">
    <property type="entry name" value="Rx_N"/>
    <property type="match status" value="1"/>
</dbReference>
<dbReference type="Pfam" id="PF23559">
    <property type="entry name" value="WHD_DRP"/>
    <property type="match status" value="2"/>
</dbReference>
<dbReference type="PRINTS" id="PR00364">
    <property type="entry name" value="DISEASERSIST"/>
</dbReference>
<dbReference type="InterPro" id="IPR027417">
    <property type="entry name" value="P-loop_NTPase"/>
</dbReference>
<feature type="domain" description="Nidogen G2 beta-barrel" evidence="7">
    <location>
        <begin position="1515"/>
        <end position="1572"/>
    </location>
</feature>
<evidence type="ECO:0000259" key="7">
    <source>
        <dbReference type="PROSITE" id="PS50993"/>
    </source>
</evidence>
<dbReference type="PANTHER" id="PTHR36766:SF70">
    <property type="entry name" value="DISEASE RESISTANCE PROTEIN RGA4"/>
    <property type="match status" value="1"/>
</dbReference>
<dbReference type="GO" id="GO:0051707">
    <property type="term" value="P:response to other organism"/>
    <property type="evidence" value="ECO:0007669"/>
    <property type="project" value="UniProtKB-ARBA"/>
</dbReference>
<name>A0A6N2LYY2_SALVM</name>
<dbReference type="InterPro" id="IPR006605">
    <property type="entry name" value="G2_nidogen/fibulin_G2F"/>
</dbReference>
<keyword evidence="5" id="KW-0067">ATP-binding</keyword>
<dbReference type="InterPro" id="IPR042197">
    <property type="entry name" value="Apaf_helical"/>
</dbReference>
<gene>
    <name evidence="8" type="ORF">SVIM_LOCUS299072</name>
</gene>
<dbReference type="InterPro" id="IPR041118">
    <property type="entry name" value="Rx_N"/>
</dbReference>
<dbReference type="Pfam" id="PF00931">
    <property type="entry name" value="NB-ARC"/>
    <property type="match status" value="1"/>
</dbReference>
<keyword evidence="6" id="KW-0175">Coiled coil</keyword>
<sequence>MLQKIDKYTGGLSNLDAILEKLQQELEDKTFLLVLDDVWNEDRGMWDDLKDLLLKINKKNGNAVVVTTRSKQVAGMMETSPGSQHERRKLSDDQCWSIIKQKVSRGGGATLAADLESIGNEIAKKCGGLPLLAKVLGGTLHRKDGQEWRSILNSRIWDTEDGNKALRILRLSFDYLSSPTLKKCFAYCSIFPKDFEIERESLIQLWMAEDVGNKCFNDLLANSFFQDVERNEYEIITSCKMHDLVHDLALQVSKSETLNMEAGSAVDGASHIRHLNLISCGDVESIFRAVDARKLRTVFSMVDVFNRPRKFKSLRTLNLRSSGITELPDSICKLRHLRYLDVSGTAIRALPESITKLYHLEILRLRDCSECRQLSTLGCLPRLKILEIGGMGTVKCIDNEFYSSGGRAGVLFPALKELTLSRMGGLEEWMVAGGEGDQVFPCLEKLSIERCGKLKSIRILFPALKELTLSHMIGLEEWKVQGGEGDQVFPCLEKLSIKSCGKLKSIRVLFPALKELTLSYMGGLEEWMVPGGEGDQVFSCLEKLSIQWCGKLKSIAILFPALKELTLTSWCGKLRSIRVLFPALKELTLSRMGGLEEWMVPGGEGDQVFPFLEKLSIVECDKLKSTLSVWVVLKNGRYQVEKVVNIQRCGKLKSISILFPALKELTLSHMSGLEEWMVPEWMVPGGEGDQVFPFLEKLSIVECDKLKSIRVLFPALKELTLSGMGGLEEWKVPGGEGGQVFPCLEKLSIQRCGKLKSISILFPALKELTLSHMSGLEEWMVPGGEGDQVFSCLEKLSIERCGKLKSIPICGLSSLVEFVIEKCDELRYLSGEFHGCTSLQLLRIEGCRKLESIPSVQHCTALVELSISWCSELITIPGDFRELKSSLKKLIICNCKLGALPSGLQCCASLEELCDKLISIDWLGLRQLRSLVELEIRWCQSLSDFPEEDCMGSLTQLRELTIGGFSEELEAFPVGLVNSFQHPNLSGSLESLLIYGWDILKSVPHQLQHLTALKSLDIQGFKGEEFEEAAADWLANLSSLRILEIKVVRDCFSLHNPVAFHLSMGQKVKEINGSLDEIQRLASLCGLRLTAPQHAHGAPEINLDRETESSSEVVSIFGAVDARKLRTVFSMVDVFNRPRKFKSLRTLKLRWSGITELPDSICKLRHLRYLDVSDTAIRALPESITKLYHLETLRLKNCKDGNKALRILRLSFDYLSSPTLKKCFAYCSIFPKDFEIEREELIQLWMAEGFLRPSNQRMEDVGNKCFNDLLANSFFQDVERNEYGIITLIAFCDKLISIDWFGLRQLRSLVRLEIRWCRSLSDFPEEDCMGNLTQLRELTIGGLSEELEAFPAGLVNSFQHPNLSGSLESLRIYGWDKLKSVPHQLQHLTALKSLVIRGFNGEEFEEALPDWLANLSSLRSLRIWFCKNLKHLPNEPVKLSLEKLQDVAYNADDVLDDFAYEILRKDQKKGKVRDCFSFHNPVTFHRSMGQKVTEINGSLDEIQRLASLCGLRLTAPQHADGAPEISLDRETESSLERSEVVVGRDGDVFKILNLLSGSIGHQVLPVVPIGGF</sequence>
<dbReference type="SMART" id="SM00369">
    <property type="entry name" value="LRR_TYP"/>
    <property type="match status" value="4"/>
</dbReference>
<dbReference type="InterPro" id="IPR032675">
    <property type="entry name" value="LRR_dom_sf"/>
</dbReference>
<evidence type="ECO:0000256" key="2">
    <source>
        <dbReference type="ARBA" id="ARBA00022737"/>
    </source>
</evidence>
<dbReference type="GO" id="GO:0006952">
    <property type="term" value="P:defense response"/>
    <property type="evidence" value="ECO:0007669"/>
    <property type="project" value="UniProtKB-KW"/>
</dbReference>
<evidence type="ECO:0000256" key="1">
    <source>
        <dbReference type="ARBA" id="ARBA00022614"/>
    </source>
</evidence>
<dbReference type="SUPFAM" id="SSF52058">
    <property type="entry name" value="L domain-like"/>
    <property type="match status" value="4"/>
</dbReference>
<dbReference type="EMBL" id="CAADRP010001652">
    <property type="protein sequence ID" value="VFU46898.1"/>
    <property type="molecule type" value="Genomic_DNA"/>
</dbReference>
<accession>A0A6N2LYY2</accession>
<dbReference type="Gene3D" id="1.10.10.10">
    <property type="entry name" value="Winged helix-like DNA-binding domain superfamily/Winged helix DNA-binding domain"/>
    <property type="match status" value="2"/>
</dbReference>